<comment type="catalytic activity">
    <reaction evidence="1">
        <text>ATP + protein L-histidine = ADP + protein N-phospho-L-histidine.</text>
        <dbReference type="EC" id="2.7.13.3"/>
    </reaction>
</comment>
<reference evidence="12" key="1">
    <citation type="journal article" date="2019" name="Int. J. Syst. Evol. Microbiol.">
        <title>The Global Catalogue of Microorganisms (GCM) 10K type strain sequencing project: providing services to taxonomists for standard genome sequencing and annotation.</title>
        <authorList>
            <consortium name="The Broad Institute Genomics Platform"/>
            <consortium name="The Broad Institute Genome Sequencing Center for Infectious Disease"/>
            <person name="Wu L."/>
            <person name="Ma J."/>
        </authorList>
    </citation>
    <scope>NUCLEOTIDE SEQUENCE [LARGE SCALE GENOMIC DNA]</scope>
    <source>
        <strain evidence="12">KACC 14249</strain>
    </source>
</reference>
<dbReference type="PANTHER" id="PTHR24421:SF10">
    <property type="entry name" value="NITRATE_NITRITE SENSOR PROTEIN NARQ"/>
    <property type="match status" value="1"/>
</dbReference>
<evidence type="ECO:0000256" key="4">
    <source>
        <dbReference type="ARBA" id="ARBA00022679"/>
    </source>
</evidence>
<dbReference type="EC" id="2.7.13.3" evidence="2"/>
<evidence type="ECO:0000256" key="5">
    <source>
        <dbReference type="ARBA" id="ARBA00022741"/>
    </source>
</evidence>
<dbReference type="InterPro" id="IPR050482">
    <property type="entry name" value="Sensor_HK_TwoCompSys"/>
</dbReference>
<keyword evidence="5" id="KW-0547">Nucleotide-binding</keyword>
<evidence type="ECO:0000259" key="10">
    <source>
        <dbReference type="Pfam" id="PF07730"/>
    </source>
</evidence>
<keyword evidence="8" id="KW-0902">Two-component regulatory system</keyword>
<feature type="transmembrane region" description="Helical" evidence="9">
    <location>
        <begin position="174"/>
        <end position="193"/>
    </location>
</feature>
<feature type="transmembrane region" description="Helical" evidence="9">
    <location>
        <begin position="152"/>
        <end position="168"/>
    </location>
</feature>
<dbReference type="InterPro" id="IPR011712">
    <property type="entry name" value="Sig_transdc_His_kin_sub3_dim/P"/>
</dbReference>
<feature type="domain" description="Signal transduction histidine kinase subgroup 3 dimerisation and phosphoacceptor" evidence="10">
    <location>
        <begin position="218"/>
        <end position="283"/>
    </location>
</feature>
<keyword evidence="9" id="KW-0472">Membrane</keyword>
<keyword evidence="12" id="KW-1185">Reference proteome</keyword>
<dbReference type="RefSeq" id="WP_345715889.1">
    <property type="nucleotide sequence ID" value="NZ_BAABFP010000004.1"/>
</dbReference>
<dbReference type="EMBL" id="JBHSRD010000003">
    <property type="protein sequence ID" value="MFC6007082.1"/>
    <property type="molecule type" value="Genomic_DNA"/>
</dbReference>
<keyword evidence="4" id="KW-0808">Transferase</keyword>
<evidence type="ECO:0000313" key="12">
    <source>
        <dbReference type="Proteomes" id="UP001596189"/>
    </source>
</evidence>
<dbReference type="Gene3D" id="1.20.5.1930">
    <property type="match status" value="1"/>
</dbReference>
<proteinExistence type="predicted"/>
<protein>
    <recommendedName>
        <fullName evidence="2">histidine kinase</fullName>
        <ecNumber evidence="2">2.7.13.3</ecNumber>
    </recommendedName>
</protein>
<sequence length="423" mass="44918">MRIPRPHPLRRLRAAPAATARGWQHVESALLRWSEPAALSPDPRRRLRLTLAAWTVAVALSVIAFGTSGEVYDVDTLGYGLMPFVGLLAGLPFGLVLTRPTLGLLISEVSAFALAITLPVADSDPWTWLTVQSLVIFALLFAVALREPLQRVVGAWAATVLLFAWGSAPDVRTGWMVGVTIIVVVGLLVSRLARTNRALSRQTAVSSAETQRRLVLEERARIARDLHDIVAHHMSLVVVQAETAGYRHPDLPDVAREELESISASARAALAETRALLAVLRNEDDEAEHAPQPGLELLAELVEGARRAGQDVEADVRLGGDALRPGTSLAAYRIVQESLANAARHAPGAAVRVVVARDGSALRVSVVNDRPPEPVAADLDPDGAGHGIIGMRERAGAEGGSLDAAPSADGGFVVRAELPLGAP</sequence>
<dbReference type="GO" id="GO:0016301">
    <property type="term" value="F:kinase activity"/>
    <property type="evidence" value="ECO:0007669"/>
    <property type="project" value="UniProtKB-KW"/>
</dbReference>
<feature type="transmembrane region" description="Helical" evidence="9">
    <location>
        <begin position="126"/>
        <end position="145"/>
    </location>
</feature>
<comment type="caution">
    <text evidence="11">The sequence shown here is derived from an EMBL/GenBank/DDBJ whole genome shotgun (WGS) entry which is preliminary data.</text>
</comment>
<evidence type="ECO:0000256" key="1">
    <source>
        <dbReference type="ARBA" id="ARBA00000085"/>
    </source>
</evidence>
<organism evidence="11 12">
    <name type="scientific">Angustibacter luteus</name>
    <dbReference type="NCBI Taxonomy" id="658456"/>
    <lineage>
        <taxon>Bacteria</taxon>
        <taxon>Bacillati</taxon>
        <taxon>Actinomycetota</taxon>
        <taxon>Actinomycetes</taxon>
        <taxon>Kineosporiales</taxon>
        <taxon>Kineosporiaceae</taxon>
    </lineage>
</organism>
<feature type="transmembrane region" description="Helical" evidence="9">
    <location>
        <begin position="77"/>
        <end position="97"/>
    </location>
</feature>
<name>A0ABW1JCN0_9ACTN</name>
<keyword evidence="3" id="KW-0597">Phosphoprotein</keyword>
<dbReference type="SUPFAM" id="SSF55874">
    <property type="entry name" value="ATPase domain of HSP90 chaperone/DNA topoisomerase II/histidine kinase"/>
    <property type="match status" value="1"/>
</dbReference>
<evidence type="ECO:0000256" key="2">
    <source>
        <dbReference type="ARBA" id="ARBA00012438"/>
    </source>
</evidence>
<dbReference type="Pfam" id="PF07730">
    <property type="entry name" value="HisKA_3"/>
    <property type="match status" value="1"/>
</dbReference>
<keyword evidence="6 11" id="KW-0418">Kinase</keyword>
<dbReference type="Proteomes" id="UP001596189">
    <property type="component" value="Unassembled WGS sequence"/>
</dbReference>
<evidence type="ECO:0000256" key="8">
    <source>
        <dbReference type="ARBA" id="ARBA00023012"/>
    </source>
</evidence>
<evidence type="ECO:0000256" key="3">
    <source>
        <dbReference type="ARBA" id="ARBA00022553"/>
    </source>
</evidence>
<gene>
    <name evidence="11" type="ORF">ACFQDO_08055</name>
</gene>
<keyword evidence="9" id="KW-1133">Transmembrane helix</keyword>
<evidence type="ECO:0000313" key="11">
    <source>
        <dbReference type="EMBL" id="MFC6007082.1"/>
    </source>
</evidence>
<evidence type="ECO:0000256" key="6">
    <source>
        <dbReference type="ARBA" id="ARBA00022777"/>
    </source>
</evidence>
<dbReference type="InterPro" id="IPR036890">
    <property type="entry name" value="HATPase_C_sf"/>
</dbReference>
<evidence type="ECO:0000256" key="9">
    <source>
        <dbReference type="SAM" id="Phobius"/>
    </source>
</evidence>
<evidence type="ECO:0000256" key="7">
    <source>
        <dbReference type="ARBA" id="ARBA00022840"/>
    </source>
</evidence>
<feature type="transmembrane region" description="Helical" evidence="9">
    <location>
        <begin position="47"/>
        <end position="65"/>
    </location>
</feature>
<keyword evidence="7" id="KW-0067">ATP-binding</keyword>
<keyword evidence="9" id="KW-0812">Transmembrane</keyword>
<dbReference type="CDD" id="cd16917">
    <property type="entry name" value="HATPase_UhpB-NarQ-NarX-like"/>
    <property type="match status" value="1"/>
</dbReference>
<accession>A0ABW1JCN0</accession>
<dbReference type="PANTHER" id="PTHR24421">
    <property type="entry name" value="NITRATE/NITRITE SENSOR PROTEIN NARX-RELATED"/>
    <property type="match status" value="1"/>
</dbReference>
<dbReference type="Gene3D" id="3.30.565.10">
    <property type="entry name" value="Histidine kinase-like ATPase, C-terminal domain"/>
    <property type="match status" value="1"/>
</dbReference>
<feature type="transmembrane region" description="Helical" evidence="9">
    <location>
        <begin position="102"/>
        <end position="120"/>
    </location>
</feature>